<proteinExistence type="predicted"/>
<sequence length="147" mass="16771">MVVRFLRTCGALTLILPTLLLSSAAPLEPYDLLYSSAVEAFQRGDYVNVVRAACLNNCLERKLGPLSMHKVSADVDQDFHRRIPYHYLQLAYLKLKQLDKAAAAAHTYFQANPEHIEINLEHYKALHGMEEKHFIDREARPHQASDI</sequence>
<organism evidence="1 2">
    <name type="scientific">Pangasianodon gigas</name>
    <name type="common">Mekong giant catfish</name>
    <name type="synonym">Pangasius gigas</name>
    <dbReference type="NCBI Taxonomy" id="30993"/>
    <lineage>
        <taxon>Eukaryota</taxon>
        <taxon>Metazoa</taxon>
        <taxon>Chordata</taxon>
        <taxon>Craniata</taxon>
        <taxon>Vertebrata</taxon>
        <taxon>Euteleostomi</taxon>
        <taxon>Actinopterygii</taxon>
        <taxon>Neopterygii</taxon>
        <taxon>Teleostei</taxon>
        <taxon>Ostariophysi</taxon>
        <taxon>Siluriformes</taxon>
        <taxon>Pangasiidae</taxon>
        <taxon>Pangasianodon</taxon>
    </lineage>
</organism>
<name>A0ACC5WY01_PANGG</name>
<dbReference type="Proteomes" id="UP000829447">
    <property type="component" value="Linkage Group LG11"/>
</dbReference>
<dbReference type="EMBL" id="CM040464">
    <property type="protein sequence ID" value="MCI4383776.1"/>
    <property type="molecule type" value="Genomic_DNA"/>
</dbReference>
<reference evidence="1 2" key="1">
    <citation type="journal article" date="2022" name="bioRxiv">
        <title>An ancient truncated duplication of the anti-Mullerian hormone receptor type 2 gene is a potential conserved master sex determinant in the Pangasiidae catfish family.</title>
        <authorList>
            <person name="Wen M."/>
            <person name="Pan Q."/>
            <person name="Jouanno E."/>
            <person name="Montfort J."/>
            <person name="Zahm M."/>
            <person name="Cabau C."/>
            <person name="Klopp C."/>
            <person name="Iampietro C."/>
            <person name="Roques C."/>
            <person name="Bouchez O."/>
            <person name="Castinel A."/>
            <person name="Donnadieu C."/>
            <person name="Parrinello H."/>
            <person name="Poncet C."/>
            <person name="Belmonte E."/>
            <person name="Gautier V."/>
            <person name="Avarre J.-C."/>
            <person name="Dugue R."/>
            <person name="Gustiano R."/>
            <person name="Ha T.T.T."/>
            <person name="Campet M."/>
            <person name="Sriphairoj K."/>
            <person name="Ribolli J."/>
            <person name="de Almeida F.L."/>
            <person name="Desvignes T."/>
            <person name="Postlethwait J.H."/>
            <person name="Bucao C.F."/>
            <person name="Robinson-Rechavi M."/>
            <person name="Bobe J."/>
            <person name="Herpin A."/>
            <person name="Guiguen Y."/>
        </authorList>
    </citation>
    <scope>NUCLEOTIDE SEQUENCE [LARGE SCALE GENOMIC DNA]</scope>
    <source>
        <strain evidence="1">YG-Dec2019</strain>
    </source>
</reference>
<keyword evidence="2" id="KW-1185">Reference proteome</keyword>
<gene>
    <name evidence="1" type="ORF">PGIGA_G00030580</name>
</gene>
<comment type="caution">
    <text evidence="1">The sequence shown here is derived from an EMBL/GenBank/DDBJ whole genome shotgun (WGS) entry which is preliminary data.</text>
</comment>
<evidence type="ECO:0000313" key="2">
    <source>
        <dbReference type="Proteomes" id="UP000829447"/>
    </source>
</evidence>
<protein>
    <submittedName>
        <fullName evidence="1">Uncharacterized protein</fullName>
    </submittedName>
</protein>
<evidence type="ECO:0000313" key="1">
    <source>
        <dbReference type="EMBL" id="MCI4383776.1"/>
    </source>
</evidence>
<accession>A0ACC5WY01</accession>